<evidence type="ECO:0000256" key="1">
    <source>
        <dbReference type="SAM" id="MobiDB-lite"/>
    </source>
</evidence>
<reference evidence="2 3" key="1">
    <citation type="journal article" date="2014" name="Mol. Ecol.">
        <title>Evolution of Synechococcus.</title>
        <authorList>
            <person name="Dvorak P."/>
            <person name="Casamatta D."/>
            <person name="Hasler P."/>
            <person name="Poulickova A."/>
            <person name="Ondrej V."/>
            <person name="Sanges R."/>
        </authorList>
    </citation>
    <scope>NUCLEOTIDE SEQUENCE [LARGE SCALE GENOMIC DNA]</scope>
    <source>
        <strain evidence="2 3">CAUP A 1101</strain>
    </source>
</reference>
<proteinExistence type="predicted"/>
<feature type="compositionally biased region" description="Acidic residues" evidence="1">
    <location>
        <begin position="34"/>
        <end position="43"/>
    </location>
</feature>
<dbReference type="AlphaFoldDB" id="A0A098TNG6"/>
<keyword evidence="3" id="KW-1185">Reference proteome</keyword>
<evidence type="ECO:0000313" key="2">
    <source>
        <dbReference type="EMBL" id="KGF73870.1"/>
    </source>
</evidence>
<feature type="compositionally biased region" description="Acidic residues" evidence="1">
    <location>
        <begin position="71"/>
        <end position="80"/>
    </location>
</feature>
<evidence type="ECO:0000313" key="3">
    <source>
        <dbReference type="Proteomes" id="UP000030170"/>
    </source>
</evidence>
<feature type="compositionally biased region" description="Pro residues" evidence="1">
    <location>
        <begin position="7"/>
        <end position="17"/>
    </location>
</feature>
<name>A0A098TNG6_9CYAN</name>
<sequence length="80" mass="8792">MRIGAMYPPPVTSPPPLEHPEEIIPSPVLNPMTMEEDDGDWDEVQNAPASHLPLQAPSEEIPSPALNPATVEEDDDEPWI</sequence>
<feature type="region of interest" description="Disordered" evidence="1">
    <location>
        <begin position="1"/>
        <end position="80"/>
    </location>
</feature>
<comment type="caution">
    <text evidence="2">The sequence shown here is derived from an EMBL/GenBank/DDBJ whole genome shotgun (WGS) entry which is preliminary data.</text>
</comment>
<dbReference type="Proteomes" id="UP000030170">
    <property type="component" value="Unassembled WGS sequence"/>
</dbReference>
<protein>
    <submittedName>
        <fullName evidence="2">Uncharacterized protein</fullName>
    </submittedName>
</protein>
<accession>A0A098TNG6</accession>
<gene>
    <name evidence="2" type="ORF">DO97_05755</name>
</gene>
<organism evidence="2 3">
    <name type="scientific">Neosynechococcus sphagnicola sy1</name>
    <dbReference type="NCBI Taxonomy" id="1497020"/>
    <lineage>
        <taxon>Bacteria</taxon>
        <taxon>Bacillati</taxon>
        <taxon>Cyanobacteriota</taxon>
        <taxon>Cyanophyceae</taxon>
        <taxon>Neosynechococcales</taxon>
        <taxon>Neosynechococcaceae</taxon>
        <taxon>Neosynechococcus</taxon>
    </lineage>
</organism>
<dbReference type="EMBL" id="JJML01000002">
    <property type="protein sequence ID" value="KGF73870.1"/>
    <property type="molecule type" value="Genomic_DNA"/>
</dbReference>